<dbReference type="EMBL" id="AVOT02003788">
    <property type="protein sequence ID" value="MBW0474582.1"/>
    <property type="molecule type" value="Genomic_DNA"/>
</dbReference>
<reference evidence="2" key="1">
    <citation type="submission" date="2021-03" db="EMBL/GenBank/DDBJ databases">
        <title>Draft genome sequence of rust myrtle Austropuccinia psidii MF-1, a brazilian biotype.</title>
        <authorList>
            <person name="Quecine M.C."/>
            <person name="Pachon D.M.R."/>
            <person name="Bonatelli M.L."/>
            <person name="Correr F.H."/>
            <person name="Franceschini L.M."/>
            <person name="Leite T.F."/>
            <person name="Margarido G.R.A."/>
            <person name="Almeida C.A."/>
            <person name="Ferrarezi J.A."/>
            <person name="Labate C.A."/>
        </authorList>
    </citation>
    <scope>NUCLEOTIDE SEQUENCE</scope>
    <source>
        <strain evidence="2">MF-1</strain>
    </source>
</reference>
<gene>
    <name evidence="2" type="ORF">O181_014297</name>
</gene>
<feature type="compositionally biased region" description="Basic and acidic residues" evidence="1">
    <location>
        <begin position="102"/>
        <end position="114"/>
    </location>
</feature>
<feature type="region of interest" description="Disordered" evidence="1">
    <location>
        <begin position="1"/>
        <end position="20"/>
    </location>
</feature>
<proteinExistence type="predicted"/>
<evidence type="ECO:0000313" key="2">
    <source>
        <dbReference type="EMBL" id="MBW0474582.1"/>
    </source>
</evidence>
<accession>A0A9Q3GPQ2</accession>
<name>A0A9Q3GPQ2_9BASI</name>
<feature type="region of interest" description="Disordered" evidence="1">
    <location>
        <begin position="91"/>
        <end position="122"/>
    </location>
</feature>
<comment type="caution">
    <text evidence="2">The sequence shown here is derived from an EMBL/GenBank/DDBJ whole genome shotgun (WGS) entry which is preliminary data.</text>
</comment>
<evidence type="ECO:0000313" key="3">
    <source>
        <dbReference type="Proteomes" id="UP000765509"/>
    </source>
</evidence>
<keyword evidence="3" id="KW-1185">Reference proteome</keyword>
<evidence type="ECO:0000256" key="1">
    <source>
        <dbReference type="SAM" id="MobiDB-lite"/>
    </source>
</evidence>
<dbReference type="OrthoDB" id="264785at2759"/>
<organism evidence="2 3">
    <name type="scientific">Austropuccinia psidii MF-1</name>
    <dbReference type="NCBI Taxonomy" id="1389203"/>
    <lineage>
        <taxon>Eukaryota</taxon>
        <taxon>Fungi</taxon>
        <taxon>Dikarya</taxon>
        <taxon>Basidiomycota</taxon>
        <taxon>Pucciniomycotina</taxon>
        <taxon>Pucciniomycetes</taxon>
        <taxon>Pucciniales</taxon>
        <taxon>Sphaerophragmiaceae</taxon>
        <taxon>Austropuccinia</taxon>
    </lineage>
</organism>
<dbReference type="AlphaFoldDB" id="A0A9Q3GPQ2"/>
<protein>
    <submittedName>
        <fullName evidence="2">Uncharacterized protein</fullName>
    </submittedName>
</protein>
<feature type="compositionally biased region" description="Basic and acidic residues" evidence="1">
    <location>
        <begin position="8"/>
        <end position="20"/>
    </location>
</feature>
<dbReference type="Proteomes" id="UP000765509">
    <property type="component" value="Unassembled WGS sequence"/>
</dbReference>
<sequence length="122" mass="14508">MSLFSEQTPKEFERPHERNSRFQEMIALSNTTIHTLQESYTKLSKNSEETNRIFNQVVEEKYHLKRDRIYLDQDTKKFLNVSQKIKTPIQGHVFSNNPQIQEDIKPDSPMDSKSRSQSQYQD</sequence>